<evidence type="ECO:0000313" key="2">
    <source>
        <dbReference type="Proteomes" id="UP000264353"/>
    </source>
</evidence>
<protein>
    <recommendedName>
        <fullName evidence="3">Aspartic peptidase DDI1-type domain-containing protein</fullName>
    </recommendedName>
</protein>
<dbReference type="AlphaFoldDB" id="A0A397ZBE7"/>
<dbReference type="EMBL" id="CM010632">
    <property type="protein sequence ID" value="RID62835.1"/>
    <property type="molecule type" value="Genomic_DNA"/>
</dbReference>
<gene>
    <name evidence="1" type="ORF">BRARA_E01878</name>
</gene>
<evidence type="ECO:0000313" key="1">
    <source>
        <dbReference type="EMBL" id="RID62835.1"/>
    </source>
</evidence>
<proteinExistence type="predicted"/>
<dbReference type="PANTHER" id="PTHR33240">
    <property type="entry name" value="OS08G0508500 PROTEIN"/>
    <property type="match status" value="1"/>
</dbReference>
<dbReference type="PANTHER" id="PTHR33240:SF8">
    <property type="entry name" value="OS03G0439900 PROTEIN"/>
    <property type="match status" value="1"/>
</dbReference>
<name>A0A397ZBE7_BRACM</name>
<accession>A0A397ZBE7</accession>
<dbReference type="Proteomes" id="UP000264353">
    <property type="component" value="Chromosome A5"/>
</dbReference>
<organism evidence="1 2">
    <name type="scientific">Brassica campestris</name>
    <name type="common">Field mustard</name>
    <dbReference type="NCBI Taxonomy" id="3711"/>
    <lineage>
        <taxon>Eukaryota</taxon>
        <taxon>Viridiplantae</taxon>
        <taxon>Streptophyta</taxon>
        <taxon>Embryophyta</taxon>
        <taxon>Tracheophyta</taxon>
        <taxon>Spermatophyta</taxon>
        <taxon>Magnoliopsida</taxon>
        <taxon>eudicotyledons</taxon>
        <taxon>Gunneridae</taxon>
        <taxon>Pentapetalae</taxon>
        <taxon>rosids</taxon>
        <taxon>malvids</taxon>
        <taxon>Brassicales</taxon>
        <taxon>Brassicaceae</taxon>
        <taxon>Brassiceae</taxon>
        <taxon>Brassica</taxon>
    </lineage>
</organism>
<reference evidence="1 2" key="1">
    <citation type="submission" date="2018-06" db="EMBL/GenBank/DDBJ databases">
        <title>WGS assembly of Brassica rapa FPsc.</title>
        <authorList>
            <person name="Bowman J."/>
            <person name="Kohchi T."/>
            <person name="Yamato K."/>
            <person name="Jenkins J."/>
            <person name="Shu S."/>
            <person name="Ishizaki K."/>
            <person name="Yamaoka S."/>
            <person name="Nishihama R."/>
            <person name="Nakamura Y."/>
            <person name="Berger F."/>
            <person name="Adam C."/>
            <person name="Aki S."/>
            <person name="Althoff F."/>
            <person name="Araki T."/>
            <person name="Arteaga-Vazquez M."/>
            <person name="Balasubrmanian S."/>
            <person name="Bauer D."/>
            <person name="Boehm C."/>
            <person name="Briginshaw L."/>
            <person name="Caballero-Perez J."/>
            <person name="Catarino B."/>
            <person name="Chen F."/>
            <person name="Chiyoda S."/>
            <person name="Chovatia M."/>
            <person name="Davies K."/>
            <person name="Delmans M."/>
            <person name="Demura T."/>
            <person name="Dierschke T."/>
            <person name="Dolan L."/>
            <person name="Dorantes-Acosta A."/>
            <person name="Eklund D."/>
            <person name="Florent S."/>
            <person name="Flores-Sandoval E."/>
            <person name="Fujiyama A."/>
            <person name="Fukuzawa H."/>
            <person name="Galik B."/>
            <person name="Grimanelli D."/>
            <person name="Grimwood J."/>
            <person name="Grossniklaus U."/>
            <person name="Hamada T."/>
            <person name="Haseloff J."/>
            <person name="Hetherington A."/>
            <person name="Higo A."/>
            <person name="Hirakawa Y."/>
            <person name="Hundley H."/>
            <person name="Ikeda Y."/>
            <person name="Inoue K."/>
            <person name="Inoue S."/>
            <person name="Ishida S."/>
            <person name="Jia Q."/>
            <person name="Kakita M."/>
            <person name="Kanazawa T."/>
            <person name="Kawai Y."/>
            <person name="Kawashima T."/>
            <person name="Kennedy M."/>
            <person name="Kinose K."/>
            <person name="Kinoshita T."/>
            <person name="Kohara Y."/>
            <person name="Koide E."/>
            <person name="Komatsu K."/>
            <person name="Kopischke S."/>
            <person name="Kubo M."/>
            <person name="Kyozuka J."/>
            <person name="Lagercrantz U."/>
            <person name="Lin S."/>
            <person name="Lindquist E."/>
            <person name="Lipzen A."/>
            <person name="Lu C."/>
            <person name="Luna E."/>
            <person name="Martienssen R."/>
            <person name="Minamino N."/>
            <person name="Mizutani M."/>
            <person name="Mizutani M."/>
            <person name="Mochizuki N."/>
            <person name="Monte I."/>
            <person name="Mosher R."/>
            <person name="Nagasaki H."/>
            <person name="Nakagami H."/>
            <person name="Naramoto S."/>
            <person name="Nishitani K."/>
            <person name="Ohtani M."/>
            <person name="Okamoto T."/>
            <person name="Okumura M."/>
            <person name="Phillips J."/>
            <person name="Pollak B."/>
            <person name="Reinders A."/>
            <person name="Roevekamp M."/>
            <person name="Sano R."/>
            <person name="Sawa S."/>
            <person name="Schmid M."/>
            <person name="Shirakawa M."/>
            <person name="Solano R."/>
            <person name="Spunde A."/>
            <person name="Suetsugu N."/>
            <person name="Sugano S."/>
            <person name="Sugiyama A."/>
            <person name="Sun R."/>
            <person name="Suzuki Y."/>
            <person name="Takenaka M."/>
            <person name="Takezawa D."/>
            <person name="Tomogane H."/>
            <person name="Tsuzuki M."/>
            <person name="Ueda T."/>
            <person name="Umeda M."/>
            <person name="Ward J."/>
            <person name="Watanabe Y."/>
            <person name="Yazaki K."/>
            <person name="Yokoyama R."/>
            <person name="Yoshitake Y."/>
            <person name="Yotsui I."/>
            <person name="Zachgo S."/>
            <person name="Schmutz J."/>
        </authorList>
    </citation>
    <scope>NUCLEOTIDE SEQUENCE [LARGE SCALE GENOMIC DNA]</scope>
    <source>
        <strain evidence="2">cv. B-3</strain>
    </source>
</reference>
<evidence type="ECO:0008006" key="3">
    <source>
        <dbReference type="Google" id="ProtNLM"/>
    </source>
</evidence>
<sequence>MARTRVCSVNHAAIQENAHDVWRNSERVKSECSETDKITFTIKERERVLVPHHDALVISLTIANCLVKRILVDSGSSSNIIFQTAYQGLLPIDAEGVSLPTRLLVVDCHSSYNVILGRAWIHRMRAVPSTLHQIIKFPTPWGVRAI</sequence>